<dbReference type="GO" id="GO:0047555">
    <property type="term" value="F:3',5'-cyclic-GMP phosphodiesterase activity"/>
    <property type="evidence" value="ECO:0007669"/>
    <property type="project" value="TreeGrafter"/>
</dbReference>
<dbReference type="InterPro" id="IPR001279">
    <property type="entry name" value="Metallo-B-lactamas"/>
</dbReference>
<dbReference type="Gene3D" id="3.60.15.10">
    <property type="entry name" value="Ribonuclease Z/Hydroxyacylglutathione hydrolase-like"/>
    <property type="match status" value="1"/>
</dbReference>
<accession>A0A0W8FKR1</accession>
<proteinExistence type="predicted"/>
<sequence length="255" mass="28994">MRIRVLGCHGSQLPDYNTTSFLIGQNVLVDAGTVTTVLSLKEQLKIDYILITHSHLDHVRDLMFLADNIYRQRKGSPLVIVSTKGIIGAIHRHLFNNVIWPDFSRIPSTKTPLIKFQIIKPGRKQTIGEFRISAVNVHHVVETVGYLIESKNKTVIFLGDTGPTEKTWQVAKKIKNLNAVFIETSLPDSMKDVANITGHLTPSYLQVELKKLKGKKPDIYLYHMKPSYHEVIRKEVSVIKDRKINIIKDGQIIRI</sequence>
<dbReference type="InterPro" id="IPR000396">
    <property type="entry name" value="Pdiesterase2"/>
</dbReference>
<evidence type="ECO:0000259" key="1">
    <source>
        <dbReference type="SMART" id="SM00849"/>
    </source>
</evidence>
<feature type="domain" description="Metallo-beta-lactamase" evidence="1">
    <location>
        <begin position="17"/>
        <end position="199"/>
    </location>
</feature>
<organism evidence="2">
    <name type="scientific">hydrocarbon metagenome</name>
    <dbReference type="NCBI Taxonomy" id="938273"/>
    <lineage>
        <taxon>unclassified sequences</taxon>
        <taxon>metagenomes</taxon>
        <taxon>ecological metagenomes</taxon>
    </lineage>
</organism>
<dbReference type="GO" id="GO:0006198">
    <property type="term" value="P:cAMP catabolic process"/>
    <property type="evidence" value="ECO:0007669"/>
    <property type="project" value="InterPro"/>
</dbReference>
<dbReference type="PANTHER" id="PTHR28283:SF1">
    <property type="entry name" value="3',5'-CYCLIC-NUCLEOTIDE PHOSPHODIESTERASE 1"/>
    <property type="match status" value="1"/>
</dbReference>
<protein>
    <submittedName>
        <fullName evidence="2">Camp phosphodiesterase class-ii:metallo-beta-lactamase superfamily</fullName>
    </submittedName>
</protein>
<evidence type="ECO:0000313" key="2">
    <source>
        <dbReference type="EMBL" id="KUG21501.1"/>
    </source>
</evidence>
<dbReference type="AlphaFoldDB" id="A0A0W8FKR1"/>
<name>A0A0W8FKR1_9ZZZZ</name>
<dbReference type="PANTHER" id="PTHR28283">
    <property type="entry name" value="3',5'-CYCLIC-NUCLEOTIDE PHOSPHODIESTERASE 1"/>
    <property type="match status" value="1"/>
</dbReference>
<dbReference type="Pfam" id="PF02112">
    <property type="entry name" value="PDEase_II"/>
    <property type="match status" value="1"/>
</dbReference>
<dbReference type="SMART" id="SM00849">
    <property type="entry name" value="Lactamase_B"/>
    <property type="match status" value="1"/>
</dbReference>
<dbReference type="CDD" id="cd07735">
    <property type="entry name" value="class_II_PDE_MBL-fold"/>
    <property type="match status" value="1"/>
</dbReference>
<dbReference type="SUPFAM" id="SSF56281">
    <property type="entry name" value="Metallo-hydrolase/oxidoreductase"/>
    <property type="match status" value="1"/>
</dbReference>
<reference evidence="2" key="1">
    <citation type="journal article" date="2015" name="Proc. Natl. Acad. Sci. U.S.A.">
        <title>Networks of energetic and metabolic interactions define dynamics in microbial communities.</title>
        <authorList>
            <person name="Embree M."/>
            <person name="Liu J.K."/>
            <person name="Al-Bassam M.M."/>
            <person name="Zengler K."/>
        </authorList>
    </citation>
    <scope>NUCLEOTIDE SEQUENCE</scope>
</reference>
<dbReference type="GO" id="GO:0004115">
    <property type="term" value="F:3',5'-cyclic-AMP phosphodiesterase activity"/>
    <property type="evidence" value="ECO:0007669"/>
    <property type="project" value="InterPro"/>
</dbReference>
<comment type="caution">
    <text evidence="2">The sequence shown here is derived from an EMBL/GenBank/DDBJ whole genome shotgun (WGS) entry which is preliminary data.</text>
</comment>
<dbReference type="PRINTS" id="PR00388">
    <property type="entry name" value="PDIESTERASE2"/>
</dbReference>
<dbReference type="GO" id="GO:1902660">
    <property type="term" value="P:negative regulation of glucose mediated signaling pathway"/>
    <property type="evidence" value="ECO:0007669"/>
    <property type="project" value="TreeGrafter"/>
</dbReference>
<gene>
    <name evidence="2" type="ORF">ASZ90_008721</name>
</gene>
<dbReference type="EMBL" id="LNQE01001056">
    <property type="protein sequence ID" value="KUG21501.1"/>
    <property type="molecule type" value="Genomic_DNA"/>
</dbReference>
<dbReference type="InterPro" id="IPR036866">
    <property type="entry name" value="RibonucZ/Hydroxyglut_hydro"/>
</dbReference>